<dbReference type="Gene3D" id="3.30.420.10">
    <property type="entry name" value="Ribonuclease H-like superfamily/Ribonuclease H"/>
    <property type="match status" value="1"/>
</dbReference>
<dbReference type="InterPro" id="IPR036397">
    <property type="entry name" value="RNaseH_sf"/>
</dbReference>
<proteinExistence type="predicted"/>
<keyword evidence="3" id="KW-1185">Reference proteome</keyword>
<feature type="region of interest" description="Disordered" evidence="1">
    <location>
        <begin position="1"/>
        <end position="22"/>
    </location>
</feature>
<dbReference type="GO" id="GO:0003676">
    <property type="term" value="F:nucleic acid binding"/>
    <property type="evidence" value="ECO:0007669"/>
    <property type="project" value="InterPro"/>
</dbReference>
<dbReference type="EMBL" id="KN737238">
    <property type="protein sequence ID" value="KIH55508.1"/>
    <property type="molecule type" value="Genomic_DNA"/>
</dbReference>
<dbReference type="OrthoDB" id="106945at2759"/>
<organism evidence="2 3">
    <name type="scientific">Ancylostoma duodenale</name>
    <dbReference type="NCBI Taxonomy" id="51022"/>
    <lineage>
        <taxon>Eukaryota</taxon>
        <taxon>Metazoa</taxon>
        <taxon>Ecdysozoa</taxon>
        <taxon>Nematoda</taxon>
        <taxon>Chromadorea</taxon>
        <taxon>Rhabditida</taxon>
        <taxon>Rhabditina</taxon>
        <taxon>Rhabditomorpha</taxon>
        <taxon>Strongyloidea</taxon>
        <taxon>Ancylostomatidae</taxon>
        <taxon>Ancylostomatinae</taxon>
        <taxon>Ancylostoma</taxon>
    </lineage>
</organism>
<dbReference type="AlphaFoldDB" id="A0A0C2CGL0"/>
<dbReference type="Proteomes" id="UP000054047">
    <property type="component" value="Unassembled WGS sequence"/>
</dbReference>
<reference evidence="2 3" key="1">
    <citation type="submission" date="2013-12" db="EMBL/GenBank/DDBJ databases">
        <title>Draft genome of the parsitic nematode Ancylostoma duodenale.</title>
        <authorList>
            <person name="Mitreva M."/>
        </authorList>
    </citation>
    <scope>NUCLEOTIDE SEQUENCE [LARGE SCALE GENOMIC DNA]</scope>
    <source>
        <strain evidence="2 3">Zhejiang</strain>
    </source>
</reference>
<gene>
    <name evidence="2" type="ORF">ANCDUO_14335</name>
</gene>
<name>A0A0C2CGL0_9BILA</name>
<protein>
    <submittedName>
        <fullName evidence="2">Uncharacterized protein</fullName>
    </submittedName>
</protein>
<evidence type="ECO:0000313" key="3">
    <source>
        <dbReference type="Proteomes" id="UP000054047"/>
    </source>
</evidence>
<accession>A0A0C2CGL0</accession>
<evidence type="ECO:0000313" key="2">
    <source>
        <dbReference type="EMBL" id="KIH55508.1"/>
    </source>
</evidence>
<feature type="compositionally biased region" description="Basic and acidic residues" evidence="1">
    <location>
        <begin position="1"/>
        <end position="11"/>
    </location>
</feature>
<sequence>MALGKQSEHHGLAHMHTGPESIEEFEETIDELKTAIFDAWEDTEVDSLKNLLHSMPRRLFEVASKEGGPIGLL</sequence>
<evidence type="ECO:0000256" key="1">
    <source>
        <dbReference type="SAM" id="MobiDB-lite"/>
    </source>
</evidence>